<dbReference type="SMART" id="SM00418">
    <property type="entry name" value="HTH_ARSR"/>
    <property type="match status" value="1"/>
</dbReference>
<dbReference type="PANTHER" id="PTHR33154">
    <property type="entry name" value="TRANSCRIPTIONAL REGULATOR, ARSR FAMILY"/>
    <property type="match status" value="1"/>
</dbReference>
<dbReference type="PANTHER" id="PTHR33154:SF33">
    <property type="entry name" value="TRANSCRIPTIONAL REPRESSOR SDPR"/>
    <property type="match status" value="1"/>
</dbReference>
<protein>
    <recommendedName>
        <fullName evidence="5">HTH arsR-type domain-containing protein</fullName>
    </recommendedName>
</protein>
<dbReference type="Proteomes" id="UP000642819">
    <property type="component" value="Unassembled WGS sequence"/>
</dbReference>
<keyword evidence="3" id="KW-0804">Transcription</keyword>
<accession>A0ABQ3GFQ2</accession>
<reference evidence="7" key="1">
    <citation type="journal article" date="2019" name="Int. J. Syst. Evol. Microbiol.">
        <title>The Global Catalogue of Microorganisms (GCM) 10K type strain sequencing project: providing services to taxonomists for standard genome sequencing and annotation.</title>
        <authorList>
            <consortium name="The Broad Institute Genomics Platform"/>
            <consortium name="The Broad Institute Genome Sequencing Center for Infectious Disease"/>
            <person name="Wu L."/>
            <person name="Ma J."/>
        </authorList>
    </citation>
    <scope>NUCLEOTIDE SEQUENCE [LARGE SCALE GENOMIC DNA]</scope>
    <source>
        <strain evidence="7">KCTC 19466</strain>
    </source>
</reference>
<feature type="domain" description="HTH arsR-type" evidence="5">
    <location>
        <begin position="1"/>
        <end position="91"/>
    </location>
</feature>
<organism evidence="6 7">
    <name type="scientific">Zhihengliuella salsuginis</name>
    <dbReference type="NCBI Taxonomy" id="578222"/>
    <lineage>
        <taxon>Bacteria</taxon>
        <taxon>Bacillati</taxon>
        <taxon>Actinomycetota</taxon>
        <taxon>Actinomycetes</taxon>
        <taxon>Micrococcales</taxon>
        <taxon>Micrococcaceae</taxon>
        <taxon>Zhihengliuella</taxon>
    </lineage>
</organism>
<feature type="region of interest" description="Disordered" evidence="4">
    <location>
        <begin position="94"/>
        <end position="148"/>
    </location>
</feature>
<evidence type="ECO:0000313" key="6">
    <source>
        <dbReference type="EMBL" id="GHD03008.1"/>
    </source>
</evidence>
<keyword evidence="2" id="KW-0238">DNA-binding</keyword>
<comment type="caution">
    <text evidence="6">The sequence shown here is derived from an EMBL/GenBank/DDBJ whole genome shotgun (WGS) entry which is preliminary data.</text>
</comment>
<evidence type="ECO:0000256" key="3">
    <source>
        <dbReference type="ARBA" id="ARBA00023163"/>
    </source>
</evidence>
<evidence type="ECO:0000259" key="5">
    <source>
        <dbReference type="PROSITE" id="PS50987"/>
    </source>
</evidence>
<dbReference type="InterPro" id="IPR011991">
    <property type="entry name" value="ArsR-like_HTH"/>
</dbReference>
<dbReference type="CDD" id="cd00090">
    <property type="entry name" value="HTH_ARSR"/>
    <property type="match status" value="1"/>
</dbReference>
<keyword evidence="1" id="KW-0805">Transcription regulation</keyword>
<dbReference type="PRINTS" id="PR00778">
    <property type="entry name" value="HTHARSR"/>
</dbReference>
<name>A0ABQ3GFQ2_9MICC</name>
<dbReference type="InterPro" id="IPR036390">
    <property type="entry name" value="WH_DNA-bd_sf"/>
</dbReference>
<feature type="compositionally biased region" description="Low complexity" evidence="4">
    <location>
        <begin position="94"/>
        <end position="113"/>
    </location>
</feature>
<evidence type="ECO:0000256" key="2">
    <source>
        <dbReference type="ARBA" id="ARBA00023125"/>
    </source>
</evidence>
<dbReference type="NCBIfam" id="NF033788">
    <property type="entry name" value="HTH_metalloreg"/>
    <property type="match status" value="1"/>
</dbReference>
<dbReference type="EMBL" id="BMXK01000003">
    <property type="protein sequence ID" value="GHD03008.1"/>
    <property type="molecule type" value="Genomic_DNA"/>
</dbReference>
<evidence type="ECO:0000313" key="7">
    <source>
        <dbReference type="Proteomes" id="UP000642819"/>
    </source>
</evidence>
<dbReference type="SUPFAM" id="SSF46785">
    <property type="entry name" value="Winged helix' DNA-binding domain"/>
    <property type="match status" value="1"/>
</dbReference>
<dbReference type="Pfam" id="PF01022">
    <property type="entry name" value="HTH_5"/>
    <property type="match status" value="1"/>
</dbReference>
<dbReference type="InterPro" id="IPR051081">
    <property type="entry name" value="HTH_MetalResp_TranReg"/>
</dbReference>
<gene>
    <name evidence="6" type="ORF">GCM10008096_08780</name>
</gene>
<dbReference type="Gene3D" id="1.10.10.10">
    <property type="entry name" value="Winged helix-like DNA-binding domain superfamily/Winged helix DNA-binding domain"/>
    <property type="match status" value="1"/>
</dbReference>
<dbReference type="InterPro" id="IPR001845">
    <property type="entry name" value="HTH_ArsR_DNA-bd_dom"/>
</dbReference>
<feature type="compositionally biased region" description="Basic and acidic residues" evidence="4">
    <location>
        <begin position="136"/>
        <end position="145"/>
    </location>
</feature>
<feature type="compositionally biased region" description="Low complexity" evidence="4">
    <location>
        <begin position="125"/>
        <end position="134"/>
    </location>
</feature>
<sequence>MDMVYESVFPVLAEPTRRRILEELADGDLAVGQLVEKLGVSQPTVSKHLKVLRDAELVSTRAEGQRRYYRLEPEDLAAASAWFAPFIAHAAPEPVAAPPAAQRPGAPSRPGARPQREVPAGDRSAAAVVPAVPAADDEHGSKEFGRSVNATVEQVADRAQLLLGRLPKPKFGRRR</sequence>
<keyword evidence="7" id="KW-1185">Reference proteome</keyword>
<evidence type="ECO:0000256" key="1">
    <source>
        <dbReference type="ARBA" id="ARBA00023015"/>
    </source>
</evidence>
<evidence type="ECO:0000256" key="4">
    <source>
        <dbReference type="SAM" id="MobiDB-lite"/>
    </source>
</evidence>
<proteinExistence type="predicted"/>
<dbReference type="PROSITE" id="PS50987">
    <property type="entry name" value="HTH_ARSR_2"/>
    <property type="match status" value="1"/>
</dbReference>
<dbReference type="InterPro" id="IPR036388">
    <property type="entry name" value="WH-like_DNA-bd_sf"/>
</dbReference>